<comment type="caution">
    <text evidence="1">The sequence shown here is derived from an EMBL/GenBank/DDBJ whole genome shotgun (WGS) entry which is preliminary data.</text>
</comment>
<proteinExistence type="predicted"/>
<gene>
    <name evidence="1" type="ORF">CYMTET_41500</name>
</gene>
<sequence>MHAVSFHVVSKAFVPECMRCPPGYWHDSANCPTADIECETCVIEQADDADGLVSAFQAAFDSEDDASFARLCAQHDHPLVRQDEEPFTFAENIRVGLRAQYACLKPSQPSLLATRVHDGYCPNSRSYDKDRSKLGLPSAFLRYT</sequence>
<dbReference type="AlphaFoldDB" id="A0AAE0F271"/>
<organism evidence="1 2">
    <name type="scientific">Cymbomonas tetramitiformis</name>
    <dbReference type="NCBI Taxonomy" id="36881"/>
    <lineage>
        <taxon>Eukaryota</taxon>
        <taxon>Viridiplantae</taxon>
        <taxon>Chlorophyta</taxon>
        <taxon>Pyramimonadophyceae</taxon>
        <taxon>Pyramimonadales</taxon>
        <taxon>Pyramimonadaceae</taxon>
        <taxon>Cymbomonas</taxon>
    </lineage>
</organism>
<protein>
    <submittedName>
        <fullName evidence="1">Uncharacterized protein</fullName>
    </submittedName>
</protein>
<dbReference type="Proteomes" id="UP001190700">
    <property type="component" value="Unassembled WGS sequence"/>
</dbReference>
<reference evidence="1 2" key="1">
    <citation type="journal article" date="2015" name="Genome Biol. Evol.">
        <title>Comparative Genomics of a Bacterivorous Green Alga Reveals Evolutionary Causalities and Consequences of Phago-Mixotrophic Mode of Nutrition.</title>
        <authorList>
            <person name="Burns J.A."/>
            <person name="Paasch A."/>
            <person name="Narechania A."/>
            <person name="Kim E."/>
        </authorList>
    </citation>
    <scope>NUCLEOTIDE SEQUENCE [LARGE SCALE GENOMIC DNA]</scope>
    <source>
        <strain evidence="1 2">PLY_AMNH</strain>
    </source>
</reference>
<evidence type="ECO:0000313" key="2">
    <source>
        <dbReference type="Proteomes" id="UP001190700"/>
    </source>
</evidence>
<accession>A0AAE0F271</accession>
<keyword evidence="2" id="KW-1185">Reference proteome</keyword>
<name>A0AAE0F271_9CHLO</name>
<evidence type="ECO:0000313" key="1">
    <source>
        <dbReference type="EMBL" id="KAK3249068.1"/>
    </source>
</evidence>
<dbReference type="EMBL" id="LGRX02027612">
    <property type="protein sequence ID" value="KAK3249068.1"/>
    <property type="molecule type" value="Genomic_DNA"/>
</dbReference>